<accession>A0A9P1FSB0</accession>
<gene>
    <name evidence="2" type="ORF">C1SCF055_LOCUS12442</name>
</gene>
<reference evidence="3 4" key="2">
    <citation type="submission" date="2024-05" db="EMBL/GenBank/DDBJ databases">
        <authorList>
            <person name="Chen Y."/>
            <person name="Shah S."/>
            <person name="Dougan E. K."/>
            <person name="Thang M."/>
            <person name="Chan C."/>
        </authorList>
    </citation>
    <scope>NUCLEOTIDE SEQUENCE [LARGE SCALE GENOMIC DNA]</scope>
</reference>
<keyword evidence="4" id="KW-1185">Reference proteome</keyword>
<protein>
    <submittedName>
        <fullName evidence="2">Uncharacterized protein</fullName>
    </submittedName>
</protein>
<dbReference type="Proteomes" id="UP001152797">
    <property type="component" value="Unassembled WGS sequence"/>
</dbReference>
<feature type="region of interest" description="Disordered" evidence="1">
    <location>
        <begin position="408"/>
        <end position="428"/>
    </location>
</feature>
<proteinExistence type="predicted"/>
<evidence type="ECO:0000313" key="4">
    <source>
        <dbReference type="Proteomes" id="UP001152797"/>
    </source>
</evidence>
<dbReference type="EMBL" id="CAMXCT020000938">
    <property type="protein sequence ID" value="CAL1138325.1"/>
    <property type="molecule type" value="Genomic_DNA"/>
</dbReference>
<feature type="compositionally biased region" description="Polar residues" evidence="1">
    <location>
        <begin position="411"/>
        <end position="428"/>
    </location>
</feature>
<evidence type="ECO:0000313" key="2">
    <source>
        <dbReference type="EMBL" id="CAI3984950.1"/>
    </source>
</evidence>
<name>A0A9P1FSB0_9DINO</name>
<dbReference type="EMBL" id="CAMXCT030000938">
    <property type="protein sequence ID" value="CAL4772262.1"/>
    <property type="molecule type" value="Genomic_DNA"/>
</dbReference>
<evidence type="ECO:0000256" key="1">
    <source>
        <dbReference type="SAM" id="MobiDB-lite"/>
    </source>
</evidence>
<evidence type="ECO:0000313" key="3">
    <source>
        <dbReference type="EMBL" id="CAL4772262.1"/>
    </source>
</evidence>
<reference evidence="2" key="1">
    <citation type="submission" date="2022-10" db="EMBL/GenBank/DDBJ databases">
        <authorList>
            <person name="Chen Y."/>
            <person name="Dougan E. K."/>
            <person name="Chan C."/>
            <person name="Rhodes N."/>
            <person name="Thang M."/>
        </authorList>
    </citation>
    <scope>NUCLEOTIDE SEQUENCE</scope>
</reference>
<dbReference type="AlphaFoldDB" id="A0A9P1FSB0"/>
<organism evidence="2">
    <name type="scientific">Cladocopium goreaui</name>
    <dbReference type="NCBI Taxonomy" id="2562237"/>
    <lineage>
        <taxon>Eukaryota</taxon>
        <taxon>Sar</taxon>
        <taxon>Alveolata</taxon>
        <taxon>Dinophyceae</taxon>
        <taxon>Suessiales</taxon>
        <taxon>Symbiodiniaceae</taxon>
        <taxon>Cladocopium</taxon>
    </lineage>
</organism>
<sequence length="428" mass="46958">MAPTALSMPEPGFAAGSIPSGMKTSVASVGPVVSKSVQDATFSRALLTNCRVTEILLPWESGFYKEFFSDEPFEQLVPKMPVSDFCDFGVAPEPQHVAQTLAGVASDSNPNPIFSRFVECKDDGSYAAKQASLRNVALNKFLVVLKHDLSGSVDSAYSELHECAGGEAGPTGLPHADSHAGDHAEVAEDGTEKASLLSYLFPPKAVSQFDTAPVHTPMSPDEIVRFTAAISICLAFLEPAHPSETMAQNMQEERITNFDKMITACRNILQVCGHPKYLSSIYELWHQASQSLYLLERMMWPEQPPETALHLILPAANRPLTDLMLDSFDEHHTSIFQAIPALEAFHTWFTQAYDTSLHNEFNVVLLDAMLLLRSVEMLIRMKLRFRTARPHGPLADPIDLDEDPAPEVVTAEQQPAASSSTGSTLEWM</sequence>
<comment type="caution">
    <text evidence="2">The sequence shown here is derived from an EMBL/GenBank/DDBJ whole genome shotgun (WGS) entry which is preliminary data.</text>
</comment>
<dbReference type="EMBL" id="CAMXCT010000938">
    <property type="protein sequence ID" value="CAI3984950.1"/>
    <property type="molecule type" value="Genomic_DNA"/>
</dbReference>